<gene>
    <name evidence="1" type="ORF">ACFSAH_02470</name>
</gene>
<dbReference type="EMBL" id="JBHUDG010000003">
    <property type="protein sequence ID" value="MFD1628721.1"/>
    <property type="molecule type" value="Genomic_DNA"/>
</dbReference>
<dbReference type="NCBIfam" id="TIGR02453">
    <property type="entry name" value="TIGR02453 family protein"/>
    <property type="match status" value="1"/>
</dbReference>
<dbReference type="InterPro" id="IPR012808">
    <property type="entry name" value="CHP02453"/>
</dbReference>
<evidence type="ECO:0000313" key="1">
    <source>
        <dbReference type="EMBL" id="MFD1628721.1"/>
    </source>
</evidence>
<reference evidence="2" key="1">
    <citation type="journal article" date="2019" name="Int. J. Syst. Evol. Microbiol.">
        <title>The Global Catalogue of Microorganisms (GCM) 10K type strain sequencing project: providing services to taxonomists for standard genome sequencing and annotation.</title>
        <authorList>
            <consortium name="The Broad Institute Genomics Platform"/>
            <consortium name="The Broad Institute Genome Sequencing Center for Infectious Disease"/>
            <person name="Wu L."/>
            <person name="Ma J."/>
        </authorList>
    </citation>
    <scope>NUCLEOTIDE SEQUENCE [LARGE SCALE GENOMIC DNA]</scope>
    <source>
        <strain evidence="2">CCUG 53762</strain>
    </source>
</reference>
<dbReference type="RefSeq" id="WP_379661107.1">
    <property type="nucleotide sequence ID" value="NZ_JBHUDG010000003.1"/>
</dbReference>
<dbReference type="PANTHER" id="PTHR36452">
    <property type="entry name" value="CHROMOSOME 12, WHOLE GENOME SHOTGUN SEQUENCE"/>
    <property type="match status" value="1"/>
</dbReference>
<organism evidence="1 2">
    <name type="scientific">Pseudopedobacter beijingensis</name>
    <dbReference type="NCBI Taxonomy" id="1207056"/>
    <lineage>
        <taxon>Bacteria</taxon>
        <taxon>Pseudomonadati</taxon>
        <taxon>Bacteroidota</taxon>
        <taxon>Sphingobacteriia</taxon>
        <taxon>Sphingobacteriales</taxon>
        <taxon>Sphingobacteriaceae</taxon>
        <taxon>Pseudopedobacter</taxon>
    </lineage>
</organism>
<proteinExistence type="predicted"/>
<dbReference type="InterPro" id="IPR015996">
    <property type="entry name" value="UCP028451"/>
</dbReference>
<protein>
    <submittedName>
        <fullName evidence="1">DUF2461 domain-containing protein</fullName>
    </submittedName>
</protein>
<comment type="caution">
    <text evidence="1">The sequence shown here is derived from an EMBL/GenBank/DDBJ whole genome shotgun (WGS) entry which is preliminary data.</text>
</comment>
<evidence type="ECO:0000313" key="2">
    <source>
        <dbReference type="Proteomes" id="UP001597118"/>
    </source>
</evidence>
<dbReference type="PIRSF" id="PIRSF028451">
    <property type="entry name" value="UCP028451"/>
    <property type="match status" value="1"/>
</dbReference>
<sequence>MITIKKETLDFLKQLRKNNTREWFDANRDLYEVAKQNIDEFATFMIMEIAKFDPEIPRDLSPKKCILRIYRDVRFSKDKQPYKNNFAIIIAKDRMVEGPCYFIHIEPGNNYIGGGYWRPSAEPLKALRQEIDYNISEFLSIIEEKNFKNYFGDLSREDVLKTNPKGYEKDHPYIAFLKLKSFVCSREFDDQSWLKEEGIKEMIKGLKMIKPFNDFLKIALD</sequence>
<accession>A0ABW4I7J3</accession>
<keyword evidence="2" id="KW-1185">Reference proteome</keyword>
<dbReference type="PANTHER" id="PTHR36452:SF1">
    <property type="entry name" value="DUF2461 DOMAIN-CONTAINING PROTEIN"/>
    <property type="match status" value="1"/>
</dbReference>
<dbReference type="Pfam" id="PF09365">
    <property type="entry name" value="DUF2461"/>
    <property type="match status" value="1"/>
</dbReference>
<dbReference type="Proteomes" id="UP001597118">
    <property type="component" value="Unassembled WGS sequence"/>
</dbReference>
<name>A0ABW4I7J3_9SPHI</name>